<reference evidence="1" key="1">
    <citation type="submission" date="2021-05" db="EMBL/GenBank/DDBJ databases">
        <title>Energy efficiency and biological interactions define the core microbiome of deep oligotrophic groundwater.</title>
        <authorList>
            <person name="Mehrshad M."/>
            <person name="Lopez-Fernandez M."/>
            <person name="Bell E."/>
            <person name="Bernier-Latmani R."/>
            <person name="Bertilsson S."/>
            <person name="Dopson M."/>
        </authorList>
    </citation>
    <scope>NUCLEOTIDE SEQUENCE</scope>
    <source>
        <strain evidence="1">Modern_marine.mb.64</strain>
    </source>
</reference>
<protein>
    <recommendedName>
        <fullName evidence="3">T9SS type A sorting domain-containing protein</fullName>
    </recommendedName>
</protein>
<proteinExistence type="predicted"/>
<dbReference type="EMBL" id="JAHJDP010000012">
    <property type="protein sequence ID" value="MBU2689666.1"/>
    <property type="molecule type" value="Genomic_DNA"/>
</dbReference>
<gene>
    <name evidence="1" type="ORF">KJ970_01985</name>
</gene>
<dbReference type="InterPro" id="IPR006626">
    <property type="entry name" value="PbH1"/>
</dbReference>
<organism evidence="1 2">
    <name type="scientific">Eiseniibacteriota bacterium</name>
    <dbReference type="NCBI Taxonomy" id="2212470"/>
    <lineage>
        <taxon>Bacteria</taxon>
        <taxon>Candidatus Eiseniibacteriota</taxon>
    </lineage>
</organism>
<evidence type="ECO:0000313" key="2">
    <source>
        <dbReference type="Proteomes" id="UP000777784"/>
    </source>
</evidence>
<dbReference type="Proteomes" id="UP000777784">
    <property type="component" value="Unassembled WGS sequence"/>
</dbReference>
<comment type="caution">
    <text evidence="1">The sequence shown here is derived from an EMBL/GenBank/DDBJ whole genome shotgun (WGS) entry which is preliminary data.</text>
</comment>
<evidence type="ECO:0008006" key="3">
    <source>
        <dbReference type="Google" id="ProtNLM"/>
    </source>
</evidence>
<dbReference type="SUPFAM" id="SSF51126">
    <property type="entry name" value="Pectin lyase-like"/>
    <property type="match status" value="3"/>
</dbReference>
<dbReference type="InterPro" id="IPR012334">
    <property type="entry name" value="Pectin_lyas_fold"/>
</dbReference>
<dbReference type="SMART" id="SM00710">
    <property type="entry name" value="PbH1"/>
    <property type="match status" value="8"/>
</dbReference>
<sequence length="1606" mass="173271">MMRRDGCRPMREPCPLLAMVMLLSAVLSEAVLPATIRVPEDESNLQRALNLVMPGDTVSVGPGSYQQFPDLPGGVTLLGREGAGTTILYGADEATLITVIDNTLASEINGFTLAYGKSARGGAIRVDQAPLIIKNCVFSHNRAFYGNGPGKGNAVYAQQSPDLRIEDCQFLDNRSWVSGEAATVHLDGGEQFHLERCRFLRNDPLDLSTSGTVTVVLIGNLFTNDVVIGTPRHQIIESNLFYDAGTLEAQHTPLDHRVFCNAFWQTSVSGAGMETAFFDSCTVREDPHLCVPIFASPTAHVLSPLLPGNHPRGCDCSAIGNFEAGCTTVVLISITPSRLTYSGREELTVAGYRLDELDSWTLTSAGFDSIPIDPLVLPAGRAAIFPSPFYGREPAIYTLEAATLEGEMLRLENSIEVVQGNITSVVYDTDWILNHVPVTIHGRSFLLGLDLWLESRLTGELLRPFEMCVLEPDSIEAIFDLTQASLGVYNLHIENPNQDHLFMEEAFTIPAGRVLTVPGDAGTIQGAIDIAVSGVKIEIEPGTYYEALDFGGKFLELEGTQGSDETIITGAGWHRPVITIPPAAPRPCFLSGLTITGGEAERGGGLYAEGVSLIVSDCTFLQNRSTLRDDSVCGGAIYASGADSLILQRCRFHGNQAESPSGSAVDVDDAAYYAVMRCRFTLNAPADLQAQNAPRIGLVDNIFTRSVRVKDPVWQTINHNLFYCADTLIAARDSDERRVSCNDFWNTGAYGEGMTHIRTSYGNFQEDPLFCDMTLRDFSVHALSPLLAENRTAGMGDDCDTIAGVSIGCDDPVVSGVSPREVDYLGRDTLTISGWELGTIQDWHFTSEHDALDFPVEPIVSADGRSAKIPSPFYAAPAGVYDLEATHQNGDVQRLKSSLRVLSGALSSITPDNGRAFDSVRVGIRGYPILLNGQASLRCVATGESYAGIEQTIWQPDSIHALFDLSDAIIGKYNMEVQNPNGDLLVLEEAFTLLGYSILRVPEEYPTIQAAIDGALDGVKILVGPGEYNESISFQGKSIRLLSTDGPEVTTITAAGLNQRVVTIQEECGTFAELGGFTLTGGRQRIGAGLRCDAPALVQGCIIENNLAEGDSSSYSPCGGGIYADNHSRVIGNIIQNNHSVEISPGHWPTNPCDSYHGSGGGVCCSDAGLERNLIQNNGSPNGGGIYAVSSEVTGNKIRNNHSYSNVDPYDDCWNFGGIGGLSARAGSFIRGNLFSNNSGLPGDLGTSGQCTILKNLFDSSYPESEFSEGDLVERNSFISLGGEGYIWQYPHQAIHWTGNIFVGIYVGEGVPLPTLLETQHHIQSRPPIRPSGGDPAEITESKSIEPDFAGNILYRSGVSSDIRNNFPNWADSNLVADPLFCDFQNGDYRIGPGSPALPFNNAIGWPDTIGAYGIGCDAVPLLMWGLDAEWVDKRVQLTWFIAHDIDPPALHIDRREWPEGEPARLTSVSLPVCTTCTFIDPDPPRDVALLYALVMILPDGSEQILGAVDLNPGRVLLDFSKPAPNPCAGATTFRLQAPPGLPVTVTIYDTAGRKIRSLWRGPVLENPQIILWDGKTENGHPAGSGIYFARVSGPKTIVRRVTMIR</sequence>
<dbReference type="PANTHER" id="PTHR11319:SF35">
    <property type="entry name" value="OUTER MEMBRANE PROTEIN PMPC-RELATED"/>
    <property type="match status" value="1"/>
</dbReference>
<accession>A0A948W5K0</accession>
<dbReference type="Gene3D" id="2.60.40.4070">
    <property type="match status" value="1"/>
</dbReference>
<evidence type="ECO:0000313" key="1">
    <source>
        <dbReference type="EMBL" id="MBU2689666.1"/>
    </source>
</evidence>
<dbReference type="InterPro" id="IPR011050">
    <property type="entry name" value="Pectin_lyase_fold/virulence"/>
</dbReference>
<dbReference type="Gene3D" id="2.160.20.10">
    <property type="entry name" value="Single-stranded right-handed beta-helix, Pectin lyase-like"/>
    <property type="match status" value="3"/>
</dbReference>
<name>A0A948W5K0_UNCEI</name>
<dbReference type="PANTHER" id="PTHR11319">
    <property type="entry name" value="G PROTEIN-COUPLED RECEPTOR-RELATED"/>
    <property type="match status" value="1"/>
</dbReference>